<feature type="signal peptide" evidence="1">
    <location>
        <begin position="1"/>
        <end position="34"/>
    </location>
</feature>
<evidence type="ECO:0000313" key="3">
    <source>
        <dbReference type="Proteomes" id="UP000294901"/>
    </source>
</evidence>
<keyword evidence="1" id="KW-0732">Signal</keyword>
<gene>
    <name evidence="2" type="ORF">C8E87_0542</name>
</gene>
<accession>A0A4R6JNI9</accession>
<keyword evidence="3" id="KW-1185">Reference proteome</keyword>
<organism evidence="2 3">
    <name type="scientific">Paractinoplanes brasiliensis</name>
    <dbReference type="NCBI Taxonomy" id="52695"/>
    <lineage>
        <taxon>Bacteria</taxon>
        <taxon>Bacillati</taxon>
        <taxon>Actinomycetota</taxon>
        <taxon>Actinomycetes</taxon>
        <taxon>Micromonosporales</taxon>
        <taxon>Micromonosporaceae</taxon>
        <taxon>Paractinoplanes</taxon>
    </lineage>
</organism>
<dbReference type="Proteomes" id="UP000294901">
    <property type="component" value="Unassembled WGS sequence"/>
</dbReference>
<feature type="chain" id="PRO_5020723852" description="Peptidase inhibitor family I36" evidence="1">
    <location>
        <begin position="35"/>
        <end position="145"/>
    </location>
</feature>
<protein>
    <recommendedName>
        <fullName evidence="4">Peptidase inhibitor family I36</fullName>
    </recommendedName>
</protein>
<dbReference type="RefSeq" id="WP_133871639.1">
    <property type="nucleotide sequence ID" value="NZ_BOMD01000072.1"/>
</dbReference>
<reference evidence="2 3" key="1">
    <citation type="submission" date="2019-03" db="EMBL/GenBank/DDBJ databases">
        <title>Sequencing the genomes of 1000 actinobacteria strains.</title>
        <authorList>
            <person name="Klenk H.-P."/>
        </authorList>
    </citation>
    <scope>NUCLEOTIDE SEQUENCE [LARGE SCALE GENOMIC DNA]</scope>
    <source>
        <strain evidence="2 3">DSM 43805</strain>
    </source>
</reference>
<dbReference type="OrthoDB" id="5195540at2"/>
<dbReference type="EMBL" id="SNWR01000001">
    <property type="protein sequence ID" value="TDO36951.1"/>
    <property type="molecule type" value="Genomic_DNA"/>
</dbReference>
<proteinExistence type="predicted"/>
<dbReference type="AlphaFoldDB" id="A0A4R6JNI9"/>
<evidence type="ECO:0000313" key="2">
    <source>
        <dbReference type="EMBL" id="TDO36951.1"/>
    </source>
</evidence>
<evidence type="ECO:0008006" key="4">
    <source>
        <dbReference type="Google" id="ProtNLM"/>
    </source>
</evidence>
<name>A0A4R6JNI9_9ACTN</name>
<sequence>MKKPMYSMRRLAAVAAAGLLSIVGILAVPTPAMASADSCTGAPNGYVCVYVQGEGAFIDTITVSRGSINIPMGICNWRADAWIDDNTGRQIKFLRYDYAGCNYGRAWVDFPLNHAWVGCGSRVYAAFYEDGKRQGGYAGPVRICG</sequence>
<comment type="caution">
    <text evidence="2">The sequence shown here is derived from an EMBL/GenBank/DDBJ whole genome shotgun (WGS) entry which is preliminary data.</text>
</comment>
<evidence type="ECO:0000256" key="1">
    <source>
        <dbReference type="SAM" id="SignalP"/>
    </source>
</evidence>